<organism evidence="1">
    <name type="scientific">Anguilla anguilla</name>
    <name type="common">European freshwater eel</name>
    <name type="synonym">Muraena anguilla</name>
    <dbReference type="NCBI Taxonomy" id="7936"/>
    <lineage>
        <taxon>Eukaryota</taxon>
        <taxon>Metazoa</taxon>
        <taxon>Chordata</taxon>
        <taxon>Craniata</taxon>
        <taxon>Vertebrata</taxon>
        <taxon>Euteleostomi</taxon>
        <taxon>Actinopterygii</taxon>
        <taxon>Neopterygii</taxon>
        <taxon>Teleostei</taxon>
        <taxon>Anguilliformes</taxon>
        <taxon>Anguillidae</taxon>
        <taxon>Anguilla</taxon>
    </lineage>
</organism>
<reference evidence="1" key="2">
    <citation type="journal article" date="2015" name="Fish Shellfish Immunol.">
        <title>Early steps in the European eel (Anguilla anguilla)-Vibrio vulnificus interaction in the gills: Role of the RtxA13 toxin.</title>
        <authorList>
            <person name="Callol A."/>
            <person name="Pajuelo D."/>
            <person name="Ebbesson L."/>
            <person name="Teles M."/>
            <person name="MacKenzie S."/>
            <person name="Amaro C."/>
        </authorList>
    </citation>
    <scope>NUCLEOTIDE SEQUENCE</scope>
</reference>
<dbReference type="EMBL" id="GBXM01076795">
    <property type="protein sequence ID" value="JAH31782.1"/>
    <property type="molecule type" value="Transcribed_RNA"/>
</dbReference>
<sequence>MSIVSSGLTKLIQMTQSTSFLPHPPTLP</sequence>
<accession>A0A0E9RSJ1</accession>
<protein>
    <submittedName>
        <fullName evidence="1">Uncharacterized protein</fullName>
    </submittedName>
</protein>
<evidence type="ECO:0000313" key="1">
    <source>
        <dbReference type="EMBL" id="JAH31782.1"/>
    </source>
</evidence>
<reference evidence="1" key="1">
    <citation type="submission" date="2014-11" db="EMBL/GenBank/DDBJ databases">
        <authorList>
            <person name="Amaro Gonzalez C."/>
        </authorList>
    </citation>
    <scope>NUCLEOTIDE SEQUENCE</scope>
</reference>
<dbReference type="AlphaFoldDB" id="A0A0E9RSJ1"/>
<name>A0A0E9RSJ1_ANGAN</name>
<proteinExistence type="predicted"/>